<accession>A0A9R0UCT8</accession>
<dbReference type="EMBL" id="CP002896">
    <property type="protein sequence ID" value="AEK46155.1"/>
    <property type="molecule type" value="Genomic_DNA"/>
</dbReference>
<keyword evidence="3" id="KW-1185">Reference proteome</keyword>
<evidence type="ECO:0000313" key="2">
    <source>
        <dbReference type="EMBL" id="AEK46155.1"/>
    </source>
</evidence>
<dbReference type="Proteomes" id="UP000006138">
    <property type="component" value="Chromosome"/>
</dbReference>
<dbReference type="KEGG" id="amn:RAM_38440"/>
<protein>
    <submittedName>
        <fullName evidence="2">Uncharacterized protein</fullName>
    </submittedName>
</protein>
<evidence type="ECO:0000313" key="3">
    <source>
        <dbReference type="Proteomes" id="UP000006138"/>
    </source>
</evidence>
<proteinExistence type="predicted"/>
<evidence type="ECO:0000256" key="1">
    <source>
        <dbReference type="SAM" id="MobiDB-lite"/>
    </source>
</evidence>
<feature type="region of interest" description="Disordered" evidence="1">
    <location>
        <begin position="1"/>
        <end position="34"/>
    </location>
</feature>
<gene>
    <name evidence="2" type="ordered locus">RAM_38440</name>
</gene>
<sequence length="34" mass="3498">MLNTLDAEGAQDEDSVKAAGSLAPLAVPALEEDR</sequence>
<name>A0A9R0UCT8_AMYMS</name>
<dbReference type="AlphaFoldDB" id="A0A9R0UCT8"/>
<organism evidence="2 3">
    <name type="scientific">Amycolatopsis mediterranei (strain S699)</name>
    <name type="common">Nocardia mediterranei</name>
    <dbReference type="NCBI Taxonomy" id="713604"/>
    <lineage>
        <taxon>Bacteria</taxon>
        <taxon>Bacillati</taxon>
        <taxon>Actinomycetota</taxon>
        <taxon>Actinomycetes</taxon>
        <taxon>Pseudonocardiales</taxon>
        <taxon>Pseudonocardiaceae</taxon>
        <taxon>Amycolatopsis</taxon>
    </lineage>
</organism>
<reference evidence="2 3" key="1">
    <citation type="journal article" date="2011" name="J. Bacteriol.">
        <title>Whole genome sequence of the rifamycin B-producing strain Amycolatopsis mediterranei S699.</title>
        <authorList>
            <person name="Verma M."/>
            <person name="Kaur J."/>
            <person name="Kumar M."/>
            <person name="Kumari K."/>
            <person name="Saxena A."/>
            <person name="Anand S."/>
            <person name="Nigam A."/>
            <person name="Ravi V."/>
            <person name="Raghuvanshi S."/>
            <person name="Khurana P."/>
            <person name="Tyagi A.K."/>
            <person name="Khurana J.P."/>
            <person name="Lal R."/>
        </authorList>
    </citation>
    <scope>NUCLEOTIDE SEQUENCE [LARGE SCALE GENOMIC DNA]</scope>
    <source>
        <strain evidence="2 3">S699</strain>
    </source>
</reference>